<sequence>MTPFVSKNPRQAFLNYRDLDLGTNHHGKKSYLEGSVYGIQYFKENFDRLVEIKTRVDPCNFFRNEQSIPTLPYSLILTRRQGRI</sequence>
<evidence type="ECO:0000259" key="3">
    <source>
        <dbReference type="Pfam" id="PF08031"/>
    </source>
</evidence>
<dbReference type="AlphaFoldDB" id="A0A6N2K612"/>
<keyword evidence="1" id="KW-0285">Flavoprotein</keyword>
<name>A0A6N2K612_SALVM</name>
<feature type="domain" description="Berberine/berberine-like" evidence="3">
    <location>
        <begin position="12"/>
        <end position="69"/>
    </location>
</feature>
<gene>
    <name evidence="4" type="ORF">SVIM_LOCUS38464</name>
</gene>
<dbReference type="Pfam" id="PF08031">
    <property type="entry name" value="BBE"/>
    <property type="match status" value="1"/>
</dbReference>
<dbReference type="GO" id="GO:0016491">
    <property type="term" value="F:oxidoreductase activity"/>
    <property type="evidence" value="ECO:0007669"/>
    <property type="project" value="InterPro"/>
</dbReference>
<evidence type="ECO:0000256" key="2">
    <source>
        <dbReference type="ARBA" id="ARBA00022827"/>
    </source>
</evidence>
<dbReference type="GO" id="GO:0050660">
    <property type="term" value="F:flavin adenine dinucleotide binding"/>
    <property type="evidence" value="ECO:0007669"/>
    <property type="project" value="InterPro"/>
</dbReference>
<dbReference type="InterPro" id="IPR016169">
    <property type="entry name" value="FAD-bd_PCMH_sub2"/>
</dbReference>
<dbReference type="Gene3D" id="3.30.465.10">
    <property type="match status" value="1"/>
</dbReference>
<protein>
    <recommendedName>
        <fullName evidence="3">Berberine/berberine-like domain-containing protein</fullName>
    </recommendedName>
</protein>
<dbReference type="InterPro" id="IPR012951">
    <property type="entry name" value="BBE"/>
</dbReference>
<dbReference type="EMBL" id="CAADRP010000125">
    <property type="protein sequence ID" value="VFU23705.1"/>
    <property type="molecule type" value="Genomic_DNA"/>
</dbReference>
<evidence type="ECO:0000256" key="1">
    <source>
        <dbReference type="ARBA" id="ARBA00022630"/>
    </source>
</evidence>
<proteinExistence type="predicted"/>
<dbReference type="PANTHER" id="PTHR32448">
    <property type="entry name" value="OS08G0158400 PROTEIN"/>
    <property type="match status" value="1"/>
</dbReference>
<evidence type="ECO:0000313" key="4">
    <source>
        <dbReference type="EMBL" id="VFU23705.1"/>
    </source>
</evidence>
<organism evidence="4">
    <name type="scientific">Salix viminalis</name>
    <name type="common">Common osier</name>
    <name type="synonym">Basket willow</name>
    <dbReference type="NCBI Taxonomy" id="40686"/>
    <lineage>
        <taxon>Eukaryota</taxon>
        <taxon>Viridiplantae</taxon>
        <taxon>Streptophyta</taxon>
        <taxon>Embryophyta</taxon>
        <taxon>Tracheophyta</taxon>
        <taxon>Spermatophyta</taxon>
        <taxon>Magnoliopsida</taxon>
        <taxon>eudicotyledons</taxon>
        <taxon>Gunneridae</taxon>
        <taxon>Pentapetalae</taxon>
        <taxon>rosids</taxon>
        <taxon>fabids</taxon>
        <taxon>Malpighiales</taxon>
        <taxon>Salicaceae</taxon>
        <taxon>Saliceae</taxon>
        <taxon>Salix</taxon>
    </lineage>
</organism>
<keyword evidence="2" id="KW-0274">FAD</keyword>
<accession>A0A6N2K612</accession>
<reference evidence="4" key="1">
    <citation type="submission" date="2019-03" db="EMBL/GenBank/DDBJ databases">
        <authorList>
            <person name="Mank J."/>
            <person name="Almeida P."/>
        </authorList>
    </citation>
    <scope>NUCLEOTIDE SEQUENCE</scope>
    <source>
        <strain evidence="4">78183</strain>
    </source>
</reference>